<evidence type="ECO:0000313" key="1">
    <source>
        <dbReference type="EMBL" id="GAY74049.1"/>
    </source>
</evidence>
<keyword evidence="2" id="KW-1185">Reference proteome</keyword>
<dbReference type="EMBL" id="BEXA01000006">
    <property type="protein sequence ID" value="GAY74049.1"/>
    <property type="molecule type" value="Genomic_DNA"/>
</dbReference>
<name>A0A401FNT4_9LACO</name>
<protein>
    <submittedName>
        <fullName evidence="1">Uncharacterized protein</fullName>
    </submittedName>
</protein>
<dbReference type="AlphaFoldDB" id="A0A401FNT4"/>
<accession>A0A401FNT4</accession>
<gene>
    <name evidence="1" type="ORF">NBRC111893_2195</name>
</gene>
<proteinExistence type="predicted"/>
<reference evidence="1 2" key="1">
    <citation type="submission" date="2017-11" db="EMBL/GenBank/DDBJ databases">
        <title>Draft Genome Sequence of Lactobacillus curieae NBRC 111893 isolated from Koso, a Japanese sugar-Vegetable Fermented Beverage.</title>
        <authorList>
            <person name="Chiou T.Y."/>
            <person name="Oshima K."/>
            <person name="Suda W."/>
            <person name="Hattori M."/>
            <person name="Takahashi T."/>
        </authorList>
    </citation>
    <scope>NUCLEOTIDE SEQUENCE [LARGE SCALE GENOMIC DNA]</scope>
    <source>
        <strain evidence="1 2">NBRC111893</strain>
    </source>
</reference>
<sequence>MLLEIYLFVDPLDKQCYEAEKAVEKVAHNLNNQLVIHFIPLLSINVLNQPNNPFKKRFNSTVPYDMVINYKAASFQGQRCGRNF</sequence>
<dbReference type="Proteomes" id="UP000286974">
    <property type="component" value="Unassembled WGS sequence"/>
</dbReference>
<dbReference type="Pfam" id="PF13743">
    <property type="entry name" value="Thioredoxin_5"/>
    <property type="match status" value="1"/>
</dbReference>
<organism evidence="1 2">
    <name type="scientific">Lentilactobacillus kosonis</name>
    <dbReference type="NCBI Taxonomy" id="2810561"/>
    <lineage>
        <taxon>Bacteria</taxon>
        <taxon>Bacillati</taxon>
        <taxon>Bacillota</taxon>
        <taxon>Bacilli</taxon>
        <taxon>Lactobacillales</taxon>
        <taxon>Lactobacillaceae</taxon>
        <taxon>Lentilactobacillus</taxon>
    </lineage>
</organism>
<dbReference type="OrthoDB" id="2156137at2"/>
<evidence type="ECO:0000313" key="2">
    <source>
        <dbReference type="Proteomes" id="UP000286974"/>
    </source>
</evidence>
<comment type="caution">
    <text evidence="1">The sequence shown here is derived from an EMBL/GenBank/DDBJ whole genome shotgun (WGS) entry which is preliminary data.</text>
</comment>